<dbReference type="InterPro" id="IPR014718">
    <property type="entry name" value="GH-type_carb-bd"/>
</dbReference>
<dbReference type="GO" id="GO:0033499">
    <property type="term" value="P:galactose catabolic process via UDP-galactose, Leloir pathway"/>
    <property type="evidence" value="ECO:0007669"/>
    <property type="project" value="TreeGrafter"/>
</dbReference>
<dbReference type="RefSeq" id="WP_200556506.1">
    <property type="nucleotide sequence ID" value="NZ_JAEPES010000004.1"/>
</dbReference>
<dbReference type="PANTHER" id="PTHR10091">
    <property type="entry name" value="ALDOSE-1-EPIMERASE"/>
    <property type="match status" value="1"/>
</dbReference>
<dbReference type="InterPro" id="IPR008183">
    <property type="entry name" value="Aldose_1/G6P_1-epimerase"/>
</dbReference>
<dbReference type="CDD" id="cd09022">
    <property type="entry name" value="Aldose_epim_Ec_YihR"/>
    <property type="match status" value="1"/>
</dbReference>
<dbReference type="GO" id="GO:0004034">
    <property type="term" value="F:aldose 1-epimerase activity"/>
    <property type="evidence" value="ECO:0007669"/>
    <property type="project" value="TreeGrafter"/>
</dbReference>
<dbReference type="Pfam" id="PF01263">
    <property type="entry name" value="Aldose_epim"/>
    <property type="match status" value="1"/>
</dbReference>
<dbReference type="InterPro" id="IPR037480">
    <property type="entry name" value="YihR-like"/>
</dbReference>
<sequence length="305" mass="33680">MRAPTGQQFELRHQSTTAIITEVGAAIRQLTFDGVDVMEPYAADVVPPFVSGGVLVPWPNRIRDGIWHLDGEEQQLDLTEPDKHNAIHGLVRDRPHTVVERSENAITLGLTIYPTRGYPFEIWSAIRYELSDTGLTVTHELRNVGDVPAPVAVGVHPFFRVGDVPTDEVVLTSSARSWIETDDRLLPTATLPVDGLPFDLRAGRPIGDLALDDAFADLTFDGGESVLTLTAPDGQTVELWQDENFPYLQIFITRIFPRAEGLATAIAIEPMTAPAEAFNSGDGLRWLQPDESWSLSWGVRYSKRG</sequence>
<keyword evidence="2" id="KW-1185">Reference proteome</keyword>
<dbReference type="InterPro" id="IPR011013">
    <property type="entry name" value="Gal_mutarotase_sf_dom"/>
</dbReference>
<comment type="caution">
    <text evidence="1">The sequence shown here is derived from an EMBL/GenBank/DDBJ whole genome shotgun (WGS) entry which is preliminary data.</text>
</comment>
<gene>
    <name evidence="1" type="ORF">IV501_11635</name>
</gene>
<evidence type="ECO:0000313" key="1">
    <source>
        <dbReference type="EMBL" id="MBK4348286.1"/>
    </source>
</evidence>
<evidence type="ECO:0000313" key="2">
    <source>
        <dbReference type="Proteomes" id="UP000636458"/>
    </source>
</evidence>
<reference evidence="1" key="1">
    <citation type="submission" date="2021-01" db="EMBL/GenBank/DDBJ databases">
        <title>Lacisediminihabitans sp. nov. strain G11-30, isolated from Antarctic Soil.</title>
        <authorList>
            <person name="Li J."/>
        </authorList>
    </citation>
    <scope>NUCLEOTIDE SEQUENCE</scope>
    <source>
        <strain evidence="1">G11-30</strain>
    </source>
</reference>
<name>A0A934W3V6_9MICO</name>
<protein>
    <submittedName>
        <fullName evidence="1">Aldose 1-epimerase family protein</fullName>
    </submittedName>
</protein>
<dbReference type="GO" id="GO:0006006">
    <property type="term" value="P:glucose metabolic process"/>
    <property type="evidence" value="ECO:0007669"/>
    <property type="project" value="TreeGrafter"/>
</dbReference>
<dbReference type="AlphaFoldDB" id="A0A934W3V6"/>
<organism evidence="1 2">
    <name type="scientific">Lacisediminihabitans changchengi</name>
    <dbReference type="NCBI Taxonomy" id="2787634"/>
    <lineage>
        <taxon>Bacteria</taxon>
        <taxon>Bacillati</taxon>
        <taxon>Actinomycetota</taxon>
        <taxon>Actinomycetes</taxon>
        <taxon>Micrococcales</taxon>
        <taxon>Microbacteriaceae</taxon>
        <taxon>Lacisediminihabitans</taxon>
    </lineage>
</organism>
<dbReference type="Proteomes" id="UP000636458">
    <property type="component" value="Unassembled WGS sequence"/>
</dbReference>
<dbReference type="PANTHER" id="PTHR10091:SF0">
    <property type="entry name" value="GALACTOSE MUTAROTASE"/>
    <property type="match status" value="1"/>
</dbReference>
<proteinExistence type="predicted"/>
<dbReference type="SUPFAM" id="SSF74650">
    <property type="entry name" value="Galactose mutarotase-like"/>
    <property type="match status" value="1"/>
</dbReference>
<dbReference type="EMBL" id="JAEPES010000004">
    <property type="protein sequence ID" value="MBK4348286.1"/>
    <property type="molecule type" value="Genomic_DNA"/>
</dbReference>
<dbReference type="GO" id="GO:0030246">
    <property type="term" value="F:carbohydrate binding"/>
    <property type="evidence" value="ECO:0007669"/>
    <property type="project" value="InterPro"/>
</dbReference>
<dbReference type="Gene3D" id="2.70.98.10">
    <property type="match status" value="1"/>
</dbReference>
<accession>A0A934W3V6</accession>